<evidence type="ECO:0000256" key="1">
    <source>
        <dbReference type="SAM" id="SignalP"/>
    </source>
</evidence>
<dbReference type="EMBL" id="UYRU01007106">
    <property type="protein sequence ID" value="VDK40802.1"/>
    <property type="molecule type" value="Genomic_DNA"/>
</dbReference>
<gene>
    <name evidence="2" type="ORF">DILT_LOCUS1175</name>
</gene>
<evidence type="ECO:0000313" key="3">
    <source>
        <dbReference type="Proteomes" id="UP000281553"/>
    </source>
</evidence>
<dbReference type="Proteomes" id="UP000281553">
    <property type="component" value="Unassembled WGS sequence"/>
</dbReference>
<evidence type="ECO:0000313" key="2">
    <source>
        <dbReference type="EMBL" id="VDK40802.1"/>
    </source>
</evidence>
<organism evidence="2 3">
    <name type="scientific">Dibothriocephalus latus</name>
    <name type="common">Fish tapeworm</name>
    <name type="synonym">Diphyllobothrium latum</name>
    <dbReference type="NCBI Taxonomy" id="60516"/>
    <lineage>
        <taxon>Eukaryota</taxon>
        <taxon>Metazoa</taxon>
        <taxon>Spiralia</taxon>
        <taxon>Lophotrochozoa</taxon>
        <taxon>Platyhelminthes</taxon>
        <taxon>Cestoda</taxon>
        <taxon>Eucestoda</taxon>
        <taxon>Diphyllobothriidea</taxon>
        <taxon>Diphyllobothriidae</taxon>
        <taxon>Dibothriocephalus</taxon>
    </lineage>
</organism>
<feature type="signal peptide" evidence="1">
    <location>
        <begin position="1"/>
        <end position="22"/>
    </location>
</feature>
<reference evidence="2 3" key="1">
    <citation type="submission" date="2018-11" db="EMBL/GenBank/DDBJ databases">
        <authorList>
            <consortium name="Pathogen Informatics"/>
        </authorList>
    </citation>
    <scope>NUCLEOTIDE SEQUENCE [LARGE SCALE GENOMIC DNA]</scope>
</reference>
<proteinExistence type="predicted"/>
<sequence>MAFRAALISILVLASAVLLSSSYRKEDFKETQTLEDELLEAALSDTEAPTEINEEDEMALQPVNIGRWFRNLGDRIREGFRRIEPGLRRFGKGVERVWNHVKPYAVPWILKKVFS</sequence>
<dbReference type="AlphaFoldDB" id="A0A3P6PU61"/>
<name>A0A3P6PU61_DIBLA</name>
<feature type="chain" id="PRO_5018301665" evidence="1">
    <location>
        <begin position="23"/>
        <end position="115"/>
    </location>
</feature>
<protein>
    <submittedName>
        <fullName evidence="2">Uncharacterized protein</fullName>
    </submittedName>
</protein>
<keyword evidence="1" id="KW-0732">Signal</keyword>
<accession>A0A3P6PU61</accession>
<keyword evidence="3" id="KW-1185">Reference proteome</keyword>